<dbReference type="EMBL" id="AMZH03016262">
    <property type="protein sequence ID" value="RRT44765.1"/>
    <property type="molecule type" value="Genomic_DNA"/>
</dbReference>
<reference evidence="2 3" key="1">
    <citation type="journal article" date="2014" name="Agronomy (Basel)">
        <title>A Draft Genome Sequence for Ensete ventricosum, the Drought-Tolerant Tree Against Hunger.</title>
        <authorList>
            <person name="Harrison J."/>
            <person name="Moore K.A."/>
            <person name="Paszkiewicz K."/>
            <person name="Jones T."/>
            <person name="Grant M."/>
            <person name="Ambacheew D."/>
            <person name="Muzemil S."/>
            <person name="Studholme D.J."/>
        </authorList>
    </citation>
    <scope>NUCLEOTIDE SEQUENCE [LARGE SCALE GENOMIC DNA]</scope>
</reference>
<feature type="compositionally biased region" description="Low complexity" evidence="1">
    <location>
        <begin position="25"/>
        <end position="39"/>
    </location>
</feature>
<proteinExistence type="predicted"/>
<accession>A0A426XZ20</accession>
<dbReference type="Proteomes" id="UP000287651">
    <property type="component" value="Unassembled WGS sequence"/>
</dbReference>
<sequence length="138" mass="14801">MRHGGSNISAMVSYSELKTKPKPNAKLAAPTKPQAKPTAIVAKSKGKPKALVPVKPKTKPKPKSTIVRPKGVATRPMLKVTTRSTKIANTSTKEKRWSLVRLGIGGRAPILAAQVYVKALPGREVEEGDSNGREDVRS</sequence>
<evidence type="ECO:0000313" key="3">
    <source>
        <dbReference type="Proteomes" id="UP000287651"/>
    </source>
</evidence>
<dbReference type="AlphaFoldDB" id="A0A426XZ20"/>
<gene>
    <name evidence="2" type="ORF">B296_00055570</name>
</gene>
<feature type="region of interest" description="Disordered" evidence="1">
    <location>
        <begin position="1"/>
        <end position="74"/>
    </location>
</feature>
<name>A0A426XZ20_ENSVE</name>
<evidence type="ECO:0000256" key="1">
    <source>
        <dbReference type="SAM" id="MobiDB-lite"/>
    </source>
</evidence>
<organism evidence="2 3">
    <name type="scientific">Ensete ventricosum</name>
    <name type="common">Abyssinian banana</name>
    <name type="synonym">Musa ensete</name>
    <dbReference type="NCBI Taxonomy" id="4639"/>
    <lineage>
        <taxon>Eukaryota</taxon>
        <taxon>Viridiplantae</taxon>
        <taxon>Streptophyta</taxon>
        <taxon>Embryophyta</taxon>
        <taxon>Tracheophyta</taxon>
        <taxon>Spermatophyta</taxon>
        <taxon>Magnoliopsida</taxon>
        <taxon>Liliopsida</taxon>
        <taxon>Zingiberales</taxon>
        <taxon>Musaceae</taxon>
        <taxon>Ensete</taxon>
    </lineage>
</organism>
<feature type="compositionally biased region" description="Polar residues" evidence="1">
    <location>
        <begin position="1"/>
        <end position="12"/>
    </location>
</feature>
<evidence type="ECO:0000313" key="2">
    <source>
        <dbReference type="EMBL" id="RRT44765.1"/>
    </source>
</evidence>
<protein>
    <submittedName>
        <fullName evidence="2">Uncharacterized protein</fullName>
    </submittedName>
</protein>
<comment type="caution">
    <text evidence="2">The sequence shown here is derived from an EMBL/GenBank/DDBJ whole genome shotgun (WGS) entry which is preliminary data.</text>
</comment>